<evidence type="ECO:0000256" key="2">
    <source>
        <dbReference type="SAM" id="SignalP"/>
    </source>
</evidence>
<protein>
    <recommendedName>
        <fullName evidence="5">Tetratricopeptide repeat protein</fullName>
    </recommendedName>
</protein>
<sequence length="169" mass="17891">MKYVVVSAFLALVLAAAPVAVRAQSADAISKHQAVLGTYPTMMHAIQVRDLAKARALCQQIIAYEPRESIHRYNLACIEALDGKREAGFAALRQATSLGYSDVNGLRSDPDLALLRADKRFEGVAQATTRNAIASPVPRAAPRPAPAAPAKPAPRPAPARSAVKSSPKS</sequence>
<keyword evidence="4" id="KW-1185">Reference proteome</keyword>
<accession>A0ABP8JAS3</accession>
<organism evidence="3 4">
    <name type="scientific">Hymenobacter koreensis</name>
    <dbReference type="NCBI Taxonomy" id="1084523"/>
    <lineage>
        <taxon>Bacteria</taxon>
        <taxon>Pseudomonadati</taxon>
        <taxon>Bacteroidota</taxon>
        <taxon>Cytophagia</taxon>
        <taxon>Cytophagales</taxon>
        <taxon>Hymenobacteraceae</taxon>
        <taxon>Hymenobacter</taxon>
    </lineage>
</organism>
<dbReference type="EMBL" id="BAABHA010000010">
    <property type="protein sequence ID" value="GAA4387894.1"/>
    <property type="molecule type" value="Genomic_DNA"/>
</dbReference>
<dbReference type="NCBIfam" id="NF047558">
    <property type="entry name" value="TPR_END_plus"/>
    <property type="match status" value="1"/>
</dbReference>
<feature type="compositionally biased region" description="Pro residues" evidence="1">
    <location>
        <begin position="139"/>
        <end position="157"/>
    </location>
</feature>
<dbReference type="RefSeq" id="WP_345226253.1">
    <property type="nucleotide sequence ID" value="NZ_BAABHA010000010.1"/>
</dbReference>
<comment type="caution">
    <text evidence="3">The sequence shown here is derived from an EMBL/GenBank/DDBJ whole genome shotgun (WGS) entry which is preliminary data.</text>
</comment>
<feature type="region of interest" description="Disordered" evidence="1">
    <location>
        <begin position="127"/>
        <end position="169"/>
    </location>
</feature>
<feature type="compositionally biased region" description="Low complexity" evidence="1">
    <location>
        <begin position="158"/>
        <end position="169"/>
    </location>
</feature>
<dbReference type="SUPFAM" id="SSF48452">
    <property type="entry name" value="TPR-like"/>
    <property type="match status" value="1"/>
</dbReference>
<evidence type="ECO:0008006" key="5">
    <source>
        <dbReference type="Google" id="ProtNLM"/>
    </source>
</evidence>
<keyword evidence="2" id="KW-0732">Signal</keyword>
<gene>
    <name evidence="3" type="ORF">GCM10023186_34000</name>
</gene>
<name>A0ABP8JAS3_9BACT</name>
<evidence type="ECO:0000313" key="4">
    <source>
        <dbReference type="Proteomes" id="UP001500454"/>
    </source>
</evidence>
<feature type="signal peptide" evidence="2">
    <location>
        <begin position="1"/>
        <end position="22"/>
    </location>
</feature>
<evidence type="ECO:0000313" key="3">
    <source>
        <dbReference type="EMBL" id="GAA4387894.1"/>
    </source>
</evidence>
<evidence type="ECO:0000256" key="1">
    <source>
        <dbReference type="SAM" id="MobiDB-lite"/>
    </source>
</evidence>
<proteinExistence type="predicted"/>
<dbReference type="InterPro" id="IPR011990">
    <property type="entry name" value="TPR-like_helical_dom_sf"/>
</dbReference>
<dbReference type="Proteomes" id="UP001500454">
    <property type="component" value="Unassembled WGS sequence"/>
</dbReference>
<feature type="chain" id="PRO_5045828207" description="Tetratricopeptide repeat protein" evidence="2">
    <location>
        <begin position="23"/>
        <end position="169"/>
    </location>
</feature>
<reference evidence="4" key="1">
    <citation type="journal article" date="2019" name="Int. J. Syst. Evol. Microbiol.">
        <title>The Global Catalogue of Microorganisms (GCM) 10K type strain sequencing project: providing services to taxonomists for standard genome sequencing and annotation.</title>
        <authorList>
            <consortium name="The Broad Institute Genomics Platform"/>
            <consortium name="The Broad Institute Genome Sequencing Center for Infectious Disease"/>
            <person name="Wu L."/>
            <person name="Ma J."/>
        </authorList>
    </citation>
    <scope>NUCLEOTIDE SEQUENCE [LARGE SCALE GENOMIC DNA]</scope>
    <source>
        <strain evidence="4">JCM 17924</strain>
    </source>
</reference>